<dbReference type="Pfam" id="PF07589">
    <property type="entry name" value="PEP-CTERM"/>
    <property type="match status" value="1"/>
</dbReference>
<proteinExistence type="predicted"/>
<keyword evidence="4" id="KW-1185">Reference proteome</keyword>
<protein>
    <submittedName>
        <fullName evidence="3">PEP-CTERM sorting domain-containing protein</fullName>
    </submittedName>
</protein>
<evidence type="ECO:0000313" key="3">
    <source>
        <dbReference type="EMBL" id="MYM41532.1"/>
    </source>
</evidence>
<gene>
    <name evidence="3" type="ORF">GTP27_19685</name>
</gene>
<dbReference type="NCBIfam" id="TIGR02595">
    <property type="entry name" value="PEP_CTERM"/>
    <property type="match status" value="1"/>
</dbReference>
<dbReference type="EMBL" id="WWCM01000018">
    <property type="protein sequence ID" value="MYM41532.1"/>
    <property type="molecule type" value="Genomic_DNA"/>
</dbReference>
<dbReference type="InterPro" id="IPR013424">
    <property type="entry name" value="Ice-binding_C"/>
</dbReference>
<reference evidence="3 4" key="1">
    <citation type="submission" date="2019-12" db="EMBL/GenBank/DDBJ databases">
        <title>Novel species isolated from a subtropical stream in China.</title>
        <authorList>
            <person name="Lu H."/>
        </authorList>
    </citation>
    <scope>NUCLEOTIDE SEQUENCE [LARGE SCALE GENOMIC DNA]</scope>
    <source>
        <strain evidence="3 4">CY13W</strain>
    </source>
</reference>
<dbReference type="NCBIfam" id="NF038126">
    <property type="entry name" value="PEP_CTERM_FxDxF"/>
    <property type="match status" value="1"/>
</dbReference>
<name>A0ABW9VPP8_9BURK</name>
<dbReference type="Proteomes" id="UP000478090">
    <property type="component" value="Unassembled WGS sequence"/>
</dbReference>
<evidence type="ECO:0000259" key="2">
    <source>
        <dbReference type="Pfam" id="PF07589"/>
    </source>
</evidence>
<evidence type="ECO:0000313" key="4">
    <source>
        <dbReference type="Proteomes" id="UP000478090"/>
    </source>
</evidence>
<organism evidence="3 4">
    <name type="scientific">Duganella qianjiadongensis</name>
    <dbReference type="NCBI Taxonomy" id="2692176"/>
    <lineage>
        <taxon>Bacteria</taxon>
        <taxon>Pseudomonadati</taxon>
        <taxon>Pseudomonadota</taxon>
        <taxon>Betaproteobacteria</taxon>
        <taxon>Burkholderiales</taxon>
        <taxon>Oxalobacteraceae</taxon>
        <taxon>Telluria group</taxon>
        <taxon>Duganella</taxon>
    </lineage>
</organism>
<evidence type="ECO:0000256" key="1">
    <source>
        <dbReference type="SAM" id="SignalP"/>
    </source>
</evidence>
<accession>A0ABW9VPP8</accession>
<keyword evidence="1" id="KW-0732">Signal</keyword>
<sequence>MKLTSLLAAGLLAAATGSVSANDYTAPVIAMVGGPTNWTISFGTSHNDGLAFTDTYTFTYSGLPGTATGYFLNVASMAGDLDFSSAKLNGAELGPVNAGPMSGIVTFTQSVSGVISLVIKGTDHGTGSYAGTLDISAPVPEPATYGMMLGGLALLGVVARRRKG</sequence>
<feature type="domain" description="Ice-binding protein C-terminal" evidence="2">
    <location>
        <begin position="138"/>
        <end position="162"/>
    </location>
</feature>
<comment type="caution">
    <text evidence="3">The sequence shown here is derived from an EMBL/GenBank/DDBJ whole genome shotgun (WGS) entry which is preliminary data.</text>
</comment>
<dbReference type="RefSeq" id="WP_161040838.1">
    <property type="nucleotide sequence ID" value="NZ_WWCM01000018.1"/>
</dbReference>
<feature type="signal peptide" evidence="1">
    <location>
        <begin position="1"/>
        <end position="21"/>
    </location>
</feature>
<feature type="chain" id="PRO_5045931747" evidence="1">
    <location>
        <begin position="22"/>
        <end position="164"/>
    </location>
</feature>